<accession>A0A4Y8KLX6</accession>
<dbReference type="Proteomes" id="UP000298218">
    <property type="component" value="Unassembled WGS sequence"/>
</dbReference>
<reference evidence="1 2" key="1">
    <citation type="submission" date="2019-03" db="EMBL/GenBank/DDBJ databases">
        <title>Genomics of glacier-inhabiting Cryobacterium strains.</title>
        <authorList>
            <person name="Liu Q."/>
            <person name="Xin Y.-H."/>
        </authorList>
    </citation>
    <scope>NUCLEOTIDE SEQUENCE [LARGE SCALE GENOMIC DNA]</scope>
    <source>
        <strain evidence="1 2">CGMCC 1.4292</strain>
    </source>
</reference>
<evidence type="ECO:0000313" key="1">
    <source>
        <dbReference type="EMBL" id="TFD76229.1"/>
    </source>
</evidence>
<dbReference type="AlphaFoldDB" id="A0A4Y8KLX6"/>
<dbReference type="RefSeq" id="WP_134171468.1">
    <property type="nucleotide sequence ID" value="NZ_SODI01000001.1"/>
</dbReference>
<name>A0A4Y8KLX6_9MICO</name>
<keyword evidence="2" id="KW-1185">Reference proteome</keyword>
<protein>
    <submittedName>
        <fullName evidence="1">Thioredoxin family protein</fullName>
    </submittedName>
</protein>
<comment type="caution">
    <text evidence="1">The sequence shown here is derived from an EMBL/GenBank/DDBJ whole genome shotgun (WGS) entry which is preliminary data.</text>
</comment>
<evidence type="ECO:0000313" key="2">
    <source>
        <dbReference type="Proteomes" id="UP000298218"/>
    </source>
</evidence>
<dbReference type="OrthoDB" id="7185309at2"/>
<organism evidence="1 2">
    <name type="scientific">Cryobacterium psychrophilum</name>
    <dbReference type="NCBI Taxonomy" id="41988"/>
    <lineage>
        <taxon>Bacteria</taxon>
        <taxon>Bacillati</taxon>
        <taxon>Actinomycetota</taxon>
        <taxon>Actinomycetes</taxon>
        <taxon>Micrococcales</taxon>
        <taxon>Microbacteriaceae</taxon>
        <taxon>Cryobacterium</taxon>
    </lineage>
</organism>
<proteinExistence type="predicted"/>
<dbReference type="EMBL" id="SOHQ01000039">
    <property type="protein sequence ID" value="TFD76229.1"/>
    <property type="molecule type" value="Genomic_DNA"/>
</dbReference>
<gene>
    <name evidence="1" type="ORF">E3T53_14150</name>
</gene>
<sequence length="99" mass="10649">MDIIVQYFNGCPNWKVADERLVALTEGNPGMVVRRHIVDTVEEAERVGFGGSPSILINGIDPFARAGSSGGLSCRRYLTPDGYAGAPTVEQLKTALLIE</sequence>